<reference evidence="1 2" key="1">
    <citation type="submission" date="2019-04" db="EMBL/GenBank/DDBJ databases">
        <title>Genome of a novel bacterium Candidatus Jettenia ecosi reconstructed from metagenome of an anammox bioreactor.</title>
        <authorList>
            <person name="Mardanov A.V."/>
            <person name="Beletsky A.V."/>
            <person name="Ravin N.V."/>
            <person name="Botchkova E.A."/>
            <person name="Litti Y.V."/>
            <person name="Nozhevnikova A.N."/>
        </authorList>
    </citation>
    <scope>NUCLEOTIDE SEQUENCE [LARGE SCALE GENOMIC DNA]</scope>
    <source>
        <strain evidence="1">J2</strain>
    </source>
</reference>
<dbReference type="Gene3D" id="1.20.120.330">
    <property type="entry name" value="Nucleotidyltransferases domain 2"/>
    <property type="match status" value="1"/>
</dbReference>
<protein>
    <submittedName>
        <fullName evidence="1">Uncharacterized protein</fullName>
    </submittedName>
</protein>
<name>A0A533QES9_9BACT</name>
<evidence type="ECO:0000313" key="2">
    <source>
        <dbReference type="Proteomes" id="UP000319783"/>
    </source>
</evidence>
<dbReference type="AlphaFoldDB" id="A0A533QES9"/>
<dbReference type="Proteomes" id="UP000319783">
    <property type="component" value="Unassembled WGS sequence"/>
</dbReference>
<proteinExistence type="predicted"/>
<accession>A0A533QES9</accession>
<dbReference type="EMBL" id="SULG01000005">
    <property type="protein sequence ID" value="TLD43268.1"/>
    <property type="molecule type" value="Genomic_DNA"/>
</dbReference>
<organism evidence="1 2">
    <name type="scientific">Candidatus Jettenia ecosi</name>
    <dbReference type="NCBI Taxonomy" id="2494326"/>
    <lineage>
        <taxon>Bacteria</taxon>
        <taxon>Pseudomonadati</taxon>
        <taxon>Planctomycetota</taxon>
        <taxon>Candidatus Brocadiia</taxon>
        <taxon>Candidatus Brocadiales</taxon>
        <taxon>Candidatus Brocadiaceae</taxon>
        <taxon>Candidatus Jettenia</taxon>
    </lineage>
</organism>
<gene>
    <name evidence="1" type="ORF">JETT_0437</name>
</gene>
<comment type="caution">
    <text evidence="1">The sequence shown here is derived from an EMBL/GenBank/DDBJ whole genome shotgun (WGS) entry which is preliminary data.</text>
</comment>
<sequence>MKSEGINAIKHSAVESAFGYYFAKPCRIDPKYHRMVIEARKIREIADYDIHEEIIEPIASLKIEEEKPF</sequence>
<evidence type="ECO:0000313" key="1">
    <source>
        <dbReference type="EMBL" id="TLD43268.1"/>
    </source>
</evidence>